<evidence type="ECO:0000313" key="2">
    <source>
        <dbReference type="Proteomes" id="UP000660885"/>
    </source>
</evidence>
<dbReference type="EMBL" id="JAETWB010000021">
    <property type="protein sequence ID" value="MBL6081113.1"/>
    <property type="molecule type" value="Genomic_DNA"/>
</dbReference>
<accession>A0ABS1U8V3</accession>
<dbReference type="Proteomes" id="UP000660885">
    <property type="component" value="Unassembled WGS sequence"/>
</dbReference>
<protein>
    <submittedName>
        <fullName evidence="1">Uncharacterized protein</fullName>
    </submittedName>
</protein>
<name>A0ABS1U8V3_9PROT</name>
<organism evidence="1 2">
    <name type="scientific">Belnapia arida</name>
    <dbReference type="NCBI Taxonomy" id="2804533"/>
    <lineage>
        <taxon>Bacteria</taxon>
        <taxon>Pseudomonadati</taxon>
        <taxon>Pseudomonadota</taxon>
        <taxon>Alphaproteobacteria</taxon>
        <taxon>Acetobacterales</taxon>
        <taxon>Roseomonadaceae</taxon>
        <taxon>Belnapia</taxon>
    </lineage>
</organism>
<dbReference type="RefSeq" id="WP_202834338.1">
    <property type="nucleotide sequence ID" value="NZ_JAETWB010000021.1"/>
</dbReference>
<sequence>MDSSLSGTFSLLPKQIDSKTLANRVAALFETGETDKACADGPAAMVEMRARERLLLRSGPTKT</sequence>
<keyword evidence="2" id="KW-1185">Reference proteome</keyword>
<gene>
    <name evidence="1" type="ORF">JMJ56_24215</name>
</gene>
<evidence type="ECO:0000313" key="1">
    <source>
        <dbReference type="EMBL" id="MBL6081113.1"/>
    </source>
</evidence>
<comment type="caution">
    <text evidence="1">The sequence shown here is derived from an EMBL/GenBank/DDBJ whole genome shotgun (WGS) entry which is preliminary data.</text>
</comment>
<proteinExistence type="predicted"/>
<reference evidence="1 2" key="1">
    <citation type="submission" date="2021-01" db="EMBL/GenBank/DDBJ databases">
        <title>Belnapia mucosa sp. nov. and Belnapia arida sp. nov., isolated from the Tabernas Desert (Almeria, Spain).</title>
        <authorList>
            <person name="Molina-Menor E."/>
            <person name="Vidal-Verdu A."/>
            <person name="Calonge A."/>
            <person name="Satari L."/>
            <person name="Pereto J."/>
            <person name="Porcar M."/>
        </authorList>
    </citation>
    <scope>NUCLEOTIDE SEQUENCE [LARGE SCALE GENOMIC DNA]</scope>
    <source>
        <strain evidence="1 2">T18</strain>
    </source>
</reference>